<sequence length="132" mass="12812">MSELRYESLPQVCWDCASGAAATGGWYVVGGAEPIGAGGTGAAAGGATEVVGGAVGGAAVVVVGCGDVVATGVEVTLDVVIDAVVALSPGPLDCGAQPLSSSVSAPANASPVPTKVLKRLLMFPYREAARPD</sequence>
<organism evidence="1 2">
    <name type="scientific">Nocardia vinacea</name>
    <dbReference type="NCBI Taxonomy" id="96468"/>
    <lineage>
        <taxon>Bacteria</taxon>
        <taxon>Bacillati</taxon>
        <taxon>Actinomycetota</taxon>
        <taxon>Actinomycetes</taxon>
        <taxon>Mycobacteriales</taxon>
        <taxon>Nocardiaceae</taxon>
        <taxon>Nocardia</taxon>
    </lineage>
</organism>
<name>A0ABZ1Z797_9NOCA</name>
<accession>A0ABZ1Z797</accession>
<dbReference type="EMBL" id="CP109441">
    <property type="protein sequence ID" value="WUV51477.1"/>
    <property type="molecule type" value="Genomic_DNA"/>
</dbReference>
<gene>
    <name evidence="1" type="ORF">OG563_24160</name>
</gene>
<proteinExistence type="predicted"/>
<reference evidence="1" key="1">
    <citation type="submission" date="2022-10" db="EMBL/GenBank/DDBJ databases">
        <title>The complete genomes of actinobacterial strains from the NBC collection.</title>
        <authorList>
            <person name="Joergensen T.S."/>
            <person name="Alvarez Arevalo M."/>
            <person name="Sterndorff E.B."/>
            <person name="Faurdal D."/>
            <person name="Vuksanovic O."/>
            <person name="Mourched A.-S."/>
            <person name="Charusanti P."/>
            <person name="Shaw S."/>
            <person name="Blin K."/>
            <person name="Weber T."/>
        </authorList>
    </citation>
    <scope>NUCLEOTIDE SEQUENCE</scope>
    <source>
        <strain evidence="1">NBC_01482</strain>
    </source>
</reference>
<dbReference type="Proteomes" id="UP001432062">
    <property type="component" value="Chromosome"/>
</dbReference>
<protein>
    <submittedName>
        <fullName evidence="1">Uncharacterized protein</fullName>
    </submittedName>
</protein>
<dbReference type="RefSeq" id="WP_327102053.1">
    <property type="nucleotide sequence ID" value="NZ_CP109149.1"/>
</dbReference>
<keyword evidence="2" id="KW-1185">Reference proteome</keyword>
<evidence type="ECO:0000313" key="2">
    <source>
        <dbReference type="Proteomes" id="UP001432062"/>
    </source>
</evidence>
<evidence type="ECO:0000313" key="1">
    <source>
        <dbReference type="EMBL" id="WUV51477.1"/>
    </source>
</evidence>